<evidence type="ECO:0000256" key="4">
    <source>
        <dbReference type="ARBA" id="ARBA00022475"/>
    </source>
</evidence>
<accession>A0A8I6S661</accession>
<keyword evidence="5 10" id="KW-0812">Transmembrane</keyword>
<evidence type="ECO:0000313" key="12">
    <source>
        <dbReference type="EnsemblMetazoa" id="XP_014259417.1"/>
    </source>
</evidence>
<keyword evidence="7" id="KW-0653">Protein transport</keyword>
<dbReference type="KEGG" id="clec:106672471"/>
<name>A0A8I6S661_CIMLE</name>
<protein>
    <recommendedName>
        <fullName evidence="2">Protein amnionless</fullName>
    </recommendedName>
</protein>
<dbReference type="GO" id="GO:0006898">
    <property type="term" value="P:receptor-mediated endocytosis"/>
    <property type="evidence" value="ECO:0007669"/>
    <property type="project" value="TreeGrafter"/>
</dbReference>
<evidence type="ECO:0000256" key="11">
    <source>
        <dbReference type="SAM" id="SignalP"/>
    </source>
</evidence>
<organism evidence="12 13">
    <name type="scientific">Cimex lectularius</name>
    <name type="common">Bed bug</name>
    <name type="synonym">Acanthia lectularia</name>
    <dbReference type="NCBI Taxonomy" id="79782"/>
    <lineage>
        <taxon>Eukaryota</taxon>
        <taxon>Metazoa</taxon>
        <taxon>Ecdysozoa</taxon>
        <taxon>Arthropoda</taxon>
        <taxon>Hexapoda</taxon>
        <taxon>Insecta</taxon>
        <taxon>Pterygota</taxon>
        <taxon>Neoptera</taxon>
        <taxon>Paraneoptera</taxon>
        <taxon>Hemiptera</taxon>
        <taxon>Heteroptera</taxon>
        <taxon>Panheteroptera</taxon>
        <taxon>Cimicomorpha</taxon>
        <taxon>Cimicidae</taxon>
        <taxon>Cimex</taxon>
    </lineage>
</organism>
<dbReference type="OrthoDB" id="10067964at2759"/>
<dbReference type="GeneID" id="106672471"/>
<feature type="chain" id="PRO_5035167570" description="Protein amnionless" evidence="11">
    <location>
        <begin position="17"/>
        <end position="444"/>
    </location>
</feature>
<dbReference type="AlphaFoldDB" id="A0A8I6S661"/>
<evidence type="ECO:0000256" key="7">
    <source>
        <dbReference type="ARBA" id="ARBA00022927"/>
    </source>
</evidence>
<dbReference type="InterPro" id="IPR026112">
    <property type="entry name" value="AMN"/>
</dbReference>
<evidence type="ECO:0000256" key="3">
    <source>
        <dbReference type="ARBA" id="ARBA00022448"/>
    </source>
</evidence>
<evidence type="ECO:0000256" key="9">
    <source>
        <dbReference type="ARBA" id="ARBA00023136"/>
    </source>
</evidence>
<dbReference type="GO" id="GO:0030139">
    <property type="term" value="C:endocytic vesicle"/>
    <property type="evidence" value="ECO:0007669"/>
    <property type="project" value="TreeGrafter"/>
</dbReference>
<evidence type="ECO:0000256" key="2">
    <source>
        <dbReference type="ARBA" id="ARBA00021200"/>
    </source>
</evidence>
<dbReference type="PANTHER" id="PTHR14995:SF2">
    <property type="entry name" value="PROTEIN AMNIONLESS"/>
    <property type="match status" value="1"/>
</dbReference>
<evidence type="ECO:0000256" key="1">
    <source>
        <dbReference type="ARBA" id="ARBA00004251"/>
    </source>
</evidence>
<dbReference type="Proteomes" id="UP000494040">
    <property type="component" value="Unassembled WGS sequence"/>
</dbReference>
<keyword evidence="9 10" id="KW-0472">Membrane</keyword>
<feature type="transmembrane region" description="Helical" evidence="10">
    <location>
        <begin position="330"/>
        <end position="352"/>
    </location>
</feature>
<keyword evidence="6 11" id="KW-0732">Signal</keyword>
<dbReference type="OMA" id="NALYKQW"/>
<sequence length="444" mass="49939">MLLILTVLTLVVTCTAGKTRTWLSNTNFDNPANWEGNKLPCSTSNVIFPLKHKMPVQLGKELQIHSLFLSDNGALLLPKNGKITFTSETKDSSCGGGDIRFTRRKQRYWIDPENWSGSNAATPHLERVPCFDDELIFPENHSFYVGLPRFFSNAASVTIDGQKLVGWNWKKFLNDKIGRRTFQPHLAPLAVYNYPCPQNDDCDCHIITYDEEICPLMKVENAEEDCHFPVLPFGFCNSICGAYILLKGGNLGEIRRELDEFTSENGVIGHVSKTNGYIQIVLVEKGDYTGNIEHLASQFKEKISSKKLFKTYVKLETSKQAVVKNPVQKAIGYIFFYLFIAVAILCTVILYYQDYCVNVPFPSFGSTAELGAFRFARFQNESGSGDEDGEILEVCPPDPAREERRQSFYNPIYSQDKEGPDDSFTLSTLTQLEADVADSTPSNN</sequence>
<evidence type="ECO:0000256" key="5">
    <source>
        <dbReference type="ARBA" id="ARBA00022692"/>
    </source>
</evidence>
<evidence type="ECO:0000256" key="10">
    <source>
        <dbReference type="SAM" id="Phobius"/>
    </source>
</evidence>
<keyword evidence="13" id="KW-1185">Reference proteome</keyword>
<keyword evidence="4" id="KW-1003">Cell membrane</keyword>
<dbReference type="PANTHER" id="PTHR14995">
    <property type="entry name" value="AMNIONLESS"/>
    <property type="match status" value="1"/>
</dbReference>
<feature type="signal peptide" evidence="11">
    <location>
        <begin position="1"/>
        <end position="16"/>
    </location>
</feature>
<dbReference type="RefSeq" id="XP_014259417.1">
    <property type="nucleotide sequence ID" value="XM_014403931.2"/>
</dbReference>
<reference evidence="12" key="1">
    <citation type="submission" date="2022-01" db="UniProtKB">
        <authorList>
            <consortium name="EnsemblMetazoa"/>
        </authorList>
    </citation>
    <scope>IDENTIFICATION</scope>
</reference>
<evidence type="ECO:0000256" key="8">
    <source>
        <dbReference type="ARBA" id="ARBA00022989"/>
    </source>
</evidence>
<keyword evidence="8 10" id="KW-1133">Transmembrane helix</keyword>
<dbReference type="CTD" id="33199"/>
<dbReference type="EnsemblMetazoa" id="XM_014403931.2">
    <property type="protein sequence ID" value="XP_014259417.1"/>
    <property type="gene ID" value="LOC106672471"/>
</dbReference>
<keyword evidence="3" id="KW-0813">Transport</keyword>
<comment type="subcellular location">
    <subcellularLocation>
        <location evidence="1">Cell membrane</location>
        <topology evidence="1">Single-pass type I membrane protein</topology>
    </subcellularLocation>
</comment>
<evidence type="ECO:0000256" key="6">
    <source>
        <dbReference type="ARBA" id="ARBA00022729"/>
    </source>
</evidence>
<dbReference type="GO" id="GO:0016324">
    <property type="term" value="C:apical plasma membrane"/>
    <property type="evidence" value="ECO:0007669"/>
    <property type="project" value="TreeGrafter"/>
</dbReference>
<proteinExistence type="predicted"/>
<dbReference type="Pfam" id="PF14828">
    <property type="entry name" value="Amnionless"/>
    <property type="match status" value="1"/>
</dbReference>
<dbReference type="GO" id="GO:0015031">
    <property type="term" value="P:protein transport"/>
    <property type="evidence" value="ECO:0007669"/>
    <property type="project" value="UniProtKB-KW"/>
</dbReference>
<evidence type="ECO:0000313" key="13">
    <source>
        <dbReference type="Proteomes" id="UP000494040"/>
    </source>
</evidence>